<dbReference type="Gene3D" id="3.30.40.10">
    <property type="entry name" value="Zinc/RING finger domain, C3HC4 (zinc finger)"/>
    <property type="match status" value="1"/>
</dbReference>
<dbReference type="SMART" id="SM00504">
    <property type="entry name" value="Ubox"/>
    <property type="match status" value="1"/>
</dbReference>
<evidence type="ECO:0000256" key="1">
    <source>
        <dbReference type="SAM" id="MobiDB-lite"/>
    </source>
</evidence>
<feature type="compositionally biased region" description="Polar residues" evidence="1">
    <location>
        <begin position="499"/>
        <end position="509"/>
    </location>
</feature>
<protein>
    <recommendedName>
        <fullName evidence="2">U-box domain-containing protein</fullName>
    </recommendedName>
</protein>
<dbReference type="EMBL" id="CALNXI010000189">
    <property type="protein sequence ID" value="CAH3021619.1"/>
    <property type="molecule type" value="Genomic_DNA"/>
</dbReference>
<feature type="region of interest" description="Disordered" evidence="1">
    <location>
        <begin position="395"/>
        <end position="417"/>
    </location>
</feature>
<dbReference type="InterPro" id="IPR039925">
    <property type="entry name" value="RNF37_RING-Ubox"/>
</dbReference>
<dbReference type="InterPro" id="IPR013083">
    <property type="entry name" value="Znf_RING/FYVE/PHD"/>
</dbReference>
<evidence type="ECO:0000259" key="2">
    <source>
        <dbReference type="PROSITE" id="PS51698"/>
    </source>
</evidence>
<keyword evidence="4" id="KW-1185">Reference proteome</keyword>
<dbReference type="Pfam" id="PF19318">
    <property type="entry name" value="DUF5918"/>
    <property type="match status" value="2"/>
</dbReference>
<gene>
    <name evidence="3" type="ORF">PEVE_00012119</name>
</gene>
<dbReference type="InterPro" id="IPR003613">
    <property type="entry name" value="Ubox_domain"/>
</dbReference>
<evidence type="ECO:0000313" key="4">
    <source>
        <dbReference type="Proteomes" id="UP001159427"/>
    </source>
</evidence>
<feature type="region of interest" description="Disordered" evidence="1">
    <location>
        <begin position="488"/>
        <end position="509"/>
    </location>
</feature>
<name>A0ABN8M0I8_9CNID</name>
<feature type="domain" description="U-box" evidence="2">
    <location>
        <begin position="297"/>
        <end position="377"/>
    </location>
</feature>
<dbReference type="InterPro" id="IPR039847">
    <property type="entry name" value="Ubox5"/>
</dbReference>
<dbReference type="SUPFAM" id="SSF57850">
    <property type="entry name" value="RING/U-box"/>
    <property type="match status" value="1"/>
</dbReference>
<dbReference type="Proteomes" id="UP001159427">
    <property type="component" value="Unassembled WGS sequence"/>
</dbReference>
<feature type="compositionally biased region" description="Basic and acidic residues" evidence="1">
    <location>
        <begin position="408"/>
        <end position="417"/>
    </location>
</feature>
<dbReference type="PANTHER" id="PTHR13492">
    <property type="entry name" value="RING FINGER PROTEIN 37"/>
    <property type="match status" value="1"/>
</dbReference>
<sequence>MHVNFLHPYFESRVDCDVVTSDGYPATNLISLDFRERSRGFLGAHFIKPPAILLFQLPFPVHVESMVIKPKVGSQISSGIAILVAGIANKHTSSRKRDQRTAPSSLSKKKSKIPGILLADSNKAEAKNQTSTASSCSRTDASIFNHSYEIEVTPSTVKNDHSHLFTQVAWLSDGKGKTFHLYNKMFQERSPIQGLQHAGMWDVEQKEFQRLYCLHNVTHVAVKITRLCGSSVPAIGRVEIWGQPSANCKPEILEYALSIQEKTYSGVNIKAGFFSEKQDKTREGGKLKSVLEHHSDSIPEEFIDPITCEIMIVPLLLPSGHNIDAETLEKHVTVERTWGRLPSDPFTGKVFSEACKPVPNSALKVRIDKFLLTSGLHTPGYGRTVGRDTCVSLSKESNPNRSPFLKTTGKDRSPAEPYKNIDHIEGKEVKNGQELRTEKFPKNNLNCGLHTSENNEALVELGHEEVVSRSLDSAVHQTLQGLQVFTRRKKDDHDKPALTQASITQPSTG</sequence>
<dbReference type="PROSITE" id="PS51698">
    <property type="entry name" value="U_BOX"/>
    <property type="match status" value="1"/>
</dbReference>
<proteinExistence type="predicted"/>
<reference evidence="3 4" key="1">
    <citation type="submission" date="2022-05" db="EMBL/GenBank/DDBJ databases">
        <authorList>
            <consortium name="Genoscope - CEA"/>
            <person name="William W."/>
        </authorList>
    </citation>
    <scope>NUCLEOTIDE SEQUENCE [LARGE SCALE GENOMIC DNA]</scope>
</reference>
<evidence type="ECO:0000313" key="3">
    <source>
        <dbReference type="EMBL" id="CAH3021619.1"/>
    </source>
</evidence>
<dbReference type="PANTHER" id="PTHR13492:SF2">
    <property type="entry name" value="RING FINGER PROTEIN 37"/>
    <property type="match status" value="1"/>
</dbReference>
<organism evidence="3 4">
    <name type="scientific">Porites evermanni</name>
    <dbReference type="NCBI Taxonomy" id="104178"/>
    <lineage>
        <taxon>Eukaryota</taxon>
        <taxon>Metazoa</taxon>
        <taxon>Cnidaria</taxon>
        <taxon>Anthozoa</taxon>
        <taxon>Hexacorallia</taxon>
        <taxon>Scleractinia</taxon>
        <taxon>Fungiina</taxon>
        <taxon>Poritidae</taxon>
        <taxon>Porites</taxon>
    </lineage>
</organism>
<dbReference type="CDD" id="cd16660">
    <property type="entry name" value="RING-Ubox_RNF37"/>
    <property type="match status" value="1"/>
</dbReference>
<dbReference type="Pfam" id="PF04564">
    <property type="entry name" value="U-box"/>
    <property type="match status" value="1"/>
</dbReference>
<comment type="caution">
    <text evidence="3">The sequence shown here is derived from an EMBL/GenBank/DDBJ whole genome shotgun (WGS) entry which is preliminary data.</text>
</comment>
<dbReference type="InterPro" id="IPR045696">
    <property type="entry name" value="Ubox5_N"/>
</dbReference>
<accession>A0ABN8M0I8</accession>